<sequence>MPQTLLVVREAYSETVMDLSHYEDDYDDTYEESITEEFGPELAVLLIKSDHLLPATKATLIAKIDTAIQQREALQRVVDRELQSLRSAATDIRSVTDTLAEVSDTLFESSSYLRT</sequence>
<keyword evidence="3" id="KW-1185">Reference proteome</keyword>
<dbReference type="InterPro" id="IPR055684">
    <property type="entry name" value="DUF7260"/>
</dbReference>
<accession>A0A3A6Q9G3</accession>
<reference evidence="2 3" key="1">
    <citation type="submission" date="2018-06" db="EMBL/GenBank/DDBJ databases">
        <title>Halonotius sp. F13-13 a new haloarchaeeon isolated from a solar saltern from Isla Cristina, Huelva, Spain.</title>
        <authorList>
            <person name="Duran-Viseras A."/>
            <person name="Sanchez-Porro C."/>
            <person name="Ventosa A."/>
        </authorList>
    </citation>
    <scope>NUCLEOTIDE SEQUENCE [LARGE SCALE GENOMIC DNA]</scope>
    <source>
        <strain evidence="2 3">CECT 7525</strain>
    </source>
</reference>
<evidence type="ECO:0000259" key="1">
    <source>
        <dbReference type="Pfam" id="PF23921"/>
    </source>
</evidence>
<feature type="domain" description="DUF7260" evidence="1">
    <location>
        <begin position="7"/>
        <end position="111"/>
    </location>
</feature>
<dbReference type="AlphaFoldDB" id="A0A3A6Q9G3"/>
<proteinExistence type="predicted"/>
<evidence type="ECO:0000313" key="3">
    <source>
        <dbReference type="Proteomes" id="UP000281564"/>
    </source>
</evidence>
<gene>
    <name evidence="2" type="ORF">DP106_11235</name>
</gene>
<name>A0A3A6Q9G3_9EURY</name>
<organism evidence="2 3">
    <name type="scientific">Halonotius pteroides</name>
    <dbReference type="NCBI Taxonomy" id="268735"/>
    <lineage>
        <taxon>Archaea</taxon>
        <taxon>Methanobacteriati</taxon>
        <taxon>Methanobacteriota</taxon>
        <taxon>Stenosarchaea group</taxon>
        <taxon>Halobacteria</taxon>
        <taxon>Halobacteriales</taxon>
        <taxon>Haloferacaceae</taxon>
        <taxon>Halonotius</taxon>
    </lineage>
</organism>
<dbReference type="Pfam" id="PF23921">
    <property type="entry name" value="DUF7260"/>
    <property type="match status" value="1"/>
</dbReference>
<comment type="caution">
    <text evidence="2">The sequence shown here is derived from an EMBL/GenBank/DDBJ whole genome shotgun (WGS) entry which is preliminary data.</text>
</comment>
<protein>
    <recommendedName>
        <fullName evidence="1">DUF7260 domain-containing protein</fullName>
    </recommendedName>
</protein>
<evidence type="ECO:0000313" key="2">
    <source>
        <dbReference type="EMBL" id="RJX48707.1"/>
    </source>
</evidence>
<dbReference type="EMBL" id="QMDW01000017">
    <property type="protein sequence ID" value="RJX48707.1"/>
    <property type="molecule type" value="Genomic_DNA"/>
</dbReference>
<dbReference type="Proteomes" id="UP000281564">
    <property type="component" value="Unassembled WGS sequence"/>
</dbReference>